<dbReference type="EMBL" id="WKKG01000003">
    <property type="protein sequence ID" value="MRX67902.1"/>
    <property type="molecule type" value="Genomic_DNA"/>
</dbReference>
<dbReference type="InterPro" id="IPR029767">
    <property type="entry name" value="WecB-like"/>
</dbReference>
<dbReference type="SUPFAM" id="SSF53756">
    <property type="entry name" value="UDP-Glycosyltransferase/glycogen phosphorylase"/>
    <property type="match status" value="1"/>
</dbReference>
<proteinExistence type="inferred from homology"/>
<evidence type="ECO:0000256" key="3">
    <source>
        <dbReference type="ARBA" id="ARBA00038858"/>
    </source>
</evidence>
<dbReference type="Proteomes" id="UP000468990">
    <property type="component" value="Unassembled WGS sequence"/>
</dbReference>
<keyword evidence="9" id="KW-1185">Reference proteome</keyword>
<organism evidence="7 8">
    <name type="scientific">Flavobacterium resistens</name>
    <dbReference type="NCBI Taxonomy" id="443612"/>
    <lineage>
        <taxon>Bacteria</taxon>
        <taxon>Pseudomonadati</taxon>
        <taxon>Bacteroidota</taxon>
        <taxon>Flavobacteriia</taxon>
        <taxon>Flavobacteriales</taxon>
        <taxon>Flavobacteriaceae</taxon>
        <taxon>Flavobacterium</taxon>
    </lineage>
</organism>
<gene>
    <name evidence="6" type="ORF">GJU42_08005</name>
    <name evidence="7" type="ORF">SAMN06265349_105279</name>
</gene>
<evidence type="ECO:0000313" key="7">
    <source>
        <dbReference type="EMBL" id="SMO86393.1"/>
    </source>
</evidence>
<evidence type="ECO:0000313" key="9">
    <source>
        <dbReference type="Proteomes" id="UP000468990"/>
    </source>
</evidence>
<dbReference type="PANTHER" id="PTHR43174">
    <property type="entry name" value="UDP-N-ACETYLGLUCOSAMINE 2-EPIMERASE"/>
    <property type="match status" value="1"/>
</dbReference>
<evidence type="ECO:0000256" key="2">
    <source>
        <dbReference type="ARBA" id="ARBA00038209"/>
    </source>
</evidence>
<dbReference type="EC" id="5.1.3.14" evidence="3"/>
<evidence type="ECO:0000256" key="1">
    <source>
        <dbReference type="ARBA" id="ARBA00023235"/>
    </source>
</evidence>
<evidence type="ECO:0000259" key="5">
    <source>
        <dbReference type="Pfam" id="PF02350"/>
    </source>
</evidence>
<feature type="domain" description="UDP-N-acetylglucosamine 2-epimerase" evidence="5">
    <location>
        <begin position="23"/>
        <end position="364"/>
    </location>
</feature>
<evidence type="ECO:0000313" key="6">
    <source>
        <dbReference type="EMBL" id="MRX67902.1"/>
    </source>
</evidence>
<evidence type="ECO:0000313" key="8">
    <source>
        <dbReference type="Proteomes" id="UP000317289"/>
    </source>
</evidence>
<dbReference type="Gene3D" id="3.40.50.2000">
    <property type="entry name" value="Glycogen Phosphorylase B"/>
    <property type="match status" value="2"/>
</dbReference>
<dbReference type="GO" id="GO:0008761">
    <property type="term" value="F:UDP-N-acetylglucosamine 2-epimerase activity"/>
    <property type="evidence" value="ECO:0007669"/>
    <property type="project" value="UniProtKB-EC"/>
</dbReference>
<evidence type="ECO:0000256" key="4">
    <source>
        <dbReference type="RuleBase" id="RU003513"/>
    </source>
</evidence>
<protein>
    <recommendedName>
        <fullName evidence="3">UDP-N-acetylglucosamine 2-epimerase (non-hydrolyzing)</fullName>
        <ecNumber evidence="3">5.1.3.14</ecNumber>
    </recommendedName>
</protein>
<reference evidence="6 9" key="2">
    <citation type="submission" date="2019-11" db="EMBL/GenBank/DDBJ databases">
        <title>Flavobacterium resistens genome.</title>
        <authorList>
            <person name="Wilson V.M."/>
            <person name="Newman J.D."/>
        </authorList>
    </citation>
    <scope>NUCLEOTIDE SEQUENCE [LARGE SCALE GENOMIC DNA]</scope>
    <source>
        <strain evidence="6 9">DSM 19382</strain>
    </source>
</reference>
<reference evidence="7 8" key="1">
    <citation type="submission" date="2017-05" db="EMBL/GenBank/DDBJ databases">
        <authorList>
            <person name="Varghese N."/>
            <person name="Submissions S."/>
        </authorList>
    </citation>
    <scope>NUCLEOTIDE SEQUENCE [LARGE SCALE GENOMIC DNA]</scope>
    <source>
        <strain evidence="7 8">DSM 19382</strain>
    </source>
</reference>
<dbReference type="EMBL" id="FXTA01000005">
    <property type="protein sequence ID" value="SMO86393.1"/>
    <property type="molecule type" value="Genomic_DNA"/>
</dbReference>
<dbReference type="PANTHER" id="PTHR43174:SF2">
    <property type="entry name" value="UDP-N-ACETYLGLUCOSAMINE 2-EPIMERASE"/>
    <property type="match status" value="1"/>
</dbReference>
<comment type="similarity">
    <text evidence="2 4">Belongs to the UDP-N-acetylglucosamine 2-epimerase family.</text>
</comment>
<dbReference type="AlphaFoldDB" id="A0A521ER24"/>
<dbReference type="OrthoDB" id="9803238at2"/>
<dbReference type="NCBIfam" id="TIGR00236">
    <property type="entry name" value="wecB"/>
    <property type="match status" value="1"/>
</dbReference>
<sequence>MKILLCFGTRPEAIKMAPLYHKLKENNFEVIVSVTAQHREMLDQVLDFFDIKPDYDLDLMQPNQTLNNLSALILSKMDKVLLEVNPDLVFVHGDTTTSSMVALAAFHRGIKVAHVEAGLRTYNKHSPFPEEINRQLTGRLADIHFTPTNEATSNLVKEGISQSTIIQTGNTVIDALFWTISKIEKQNYIHPEIEELKNIIPSNKKIILVTGHRRENFGTGMNNLCEALLEVSKREDVVIVYPVHLNPNVKDVVNQLLSDKKNILLINPVSYPAFVWLMQKSFLIVSDSGGIQEEAPSLGKPVLVTRNTSERPEGVMEGFSKLVGTDKEKIINVIQELLENFNGFENKSNPYGNGNASKNIISFLQNLN</sequence>
<name>A0A521ER24_9FLAO</name>
<dbReference type="Proteomes" id="UP000317289">
    <property type="component" value="Unassembled WGS sequence"/>
</dbReference>
<accession>A0A521ER24</accession>
<dbReference type="CDD" id="cd03786">
    <property type="entry name" value="GTB_UDP-GlcNAc_2-Epimerase"/>
    <property type="match status" value="1"/>
</dbReference>
<dbReference type="InterPro" id="IPR003331">
    <property type="entry name" value="UDP_GlcNAc_Epimerase_2_dom"/>
</dbReference>
<dbReference type="RefSeq" id="WP_142451953.1">
    <property type="nucleotide sequence ID" value="NZ_FXTA01000005.1"/>
</dbReference>
<keyword evidence="1 4" id="KW-0413">Isomerase</keyword>
<dbReference type="Pfam" id="PF02350">
    <property type="entry name" value="Epimerase_2"/>
    <property type="match status" value="1"/>
</dbReference>